<sequence length="118" mass="13156">MEQLQIFPLFCFDFAGSRLENGCGCKGSTKGLSSFLSWLHKYNKKKMICKKCYTVDGKHVSCSIFVDLEPIVIDEVRYLCSTIIVHLRSLLSLRSLRASPIWSLMSSSTPSSTAGVGR</sequence>
<dbReference type="GO" id="GO:0003735">
    <property type="term" value="F:structural constituent of ribosome"/>
    <property type="evidence" value="ECO:0007669"/>
    <property type="project" value="InterPro"/>
</dbReference>
<dbReference type="AlphaFoldDB" id="A0A5N5G196"/>
<evidence type="ECO:0000313" key="2">
    <source>
        <dbReference type="EMBL" id="KAB2609178.1"/>
    </source>
</evidence>
<proteinExistence type="predicted"/>
<dbReference type="InterPro" id="IPR001975">
    <property type="entry name" value="Ribosomal_eL40_dom"/>
</dbReference>
<evidence type="ECO:0000313" key="3">
    <source>
        <dbReference type="Proteomes" id="UP000327157"/>
    </source>
</evidence>
<name>A0A5N5G196_9ROSA</name>
<comment type="caution">
    <text evidence="2">The sequence shown here is derived from an EMBL/GenBank/DDBJ whole genome shotgun (WGS) entry which is preliminary data.</text>
</comment>
<reference evidence="3" key="2">
    <citation type="submission" date="2019-10" db="EMBL/GenBank/DDBJ databases">
        <title>A de novo genome assembly of a pear dwarfing rootstock.</title>
        <authorList>
            <person name="Wang F."/>
            <person name="Wang J."/>
            <person name="Li S."/>
            <person name="Zhang Y."/>
            <person name="Fang M."/>
            <person name="Ma L."/>
            <person name="Zhao Y."/>
            <person name="Jiang S."/>
        </authorList>
    </citation>
    <scope>NUCLEOTIDE SEQUENCE [LARGE SCALE GENOMIC DNA]</scope>
</reference>
<keyword evidence="2" id="KW-0687">Ribonucleoprotein</keyword>
<dbReference type="GO" id="GO:0005840">
    <property type="term" value="C:ribosome"/>
    <property type="evidence" value="ECO:0007669"/>
    <property type="project" value="UniProtKB-KW"/>
</dbReference>
<keyword evidence="2" id="KW-0689">Ribosomal protein</keyword>
<evidence type="ECO:0000259" key="1">
    <source>
        <dbReference type="Pfam" id="PF01020"/>
    </source>
</evidence>
<organism evidence="2 3">
    <name type="scientific">Pyrus ussuriensis x Pyrus communis</name>
    <dbReference type="NCBI Taxonomy" id="2448454"/>
    <lineage>
        <taxon>Eukaryota</taxon>
        <taxon>Viridiplantae</taxon>
        <taxon>Streptophyta</taxon>
        <taxon>Embryophyta</taxon>
        <taxon>Tracheophyta</taxon>
        <taxon>Spermatophyta</taxon>
        <taxon>Magnoliopsida</taxon>
        <taxon>eudicotyledons</taxon>
        <taxon>Gunneridae</taxon>
        <taxon>Pentapetalae</taxon>
        <taxon>rosids</taxon>
        <taxon>fabids</taxon>
        <taxon>Rosales</taxon>
        <taxon>Rosaceae</taxon>
        <taxon>Amygdaloideae</taxon>
        <taxon>Maleae</taxon>
        <taxon>Pyrus</taxon>
    </lineage>
</organism>
<reference evidence="2 3" key="1">
    <citation type="submission" date="2019-09" db="EMBL/GenBank/DDBJ databases">
        <authorList>
            <person name="Ou C."/>
        </authorList>
    </citation>
    <scope>NUCLEOTIDE SEQUENCE [LARGE SCALE GENOMIC DNA]</scope>
    <source>
        <strain evidence="2">S2</strain>
        <tissue evidence="2">Leaf</tissue>
    </source>
</reference>
<dbReference type="Proteomes" id="UP000327157">
    <property type="component" value="Chromosome 14"/>
</dbReference>
<feature type="domain" description="Large ribosomal subunit protein eL40" evidence="1">
    <location>
        <begin position="40"/>
        <end position="54"/>
    </location>
</feature>
<keyword evidence="3" id="KW-1185">Reference proteome</keyword>
<gene>
    <name evidence="2" type="ORF">D8674_012346</name>
</gene>
<protein>
    <submittedName>
        <fullName evidence="2">Ubiquitin-60S ribosomal protein L40</fullName>
    </submittedName>
</protein>
<dbReference type="Pfam" id="PF01020">
    <property type="entry name" value="Ribosomal_L40e"/>
    <property type="match status" value="1"/>
</dbReference>
<accession>A0A5N5G196</accession>
<dbReference type="EMBL" id="SMOL01000553">
    <property type="protein sequence ID" value="KAB2609178.1"/>
    <property type="molecule type" value="Genomic_DNA"/>
</dbReference>
<reference evidence="2 3" key="3">
    <citation type="submission" date="2019-11" db="EMBL/GenBank/DDBJ databases">
        <title>A de novo genome assembly of a pear dwarfing rootstock.</title>
        <authorList>
            <person name="Wang F."/>
            <person name="Wang J."/>
            <person name="Li S."/>
            <person name="Zhang Y."/>
            <person name="Fang M."/>
            <person name="Ma L."/>
            <person name="Zhao Y."/>
            <person name="Jiang S."/>
        </authorList>
    </citation>
    <scope>NUCLEOTIDE SEQUENCE [LARGE SCALE GENOMIC DNA]</scope>
    <source>
        <strain evidence="2">S2</strain>
        <tissue evidence="2">Leaf</tissue>
    </source>
</reference>
<dbReference type="GO" id="GO:0006412">
    <property type="term" value="P:translation"/>
    <property type="evidence" value="ECO:0007669"/>
    <property type="project" value="InterPro"/>
</dbReference>